<dbReference type="RefSeq" id="XP_014000232.2">
    <property type="nucleotide sequence ID" value="XM_014144757.2"/>
</dbReference>
<feature type="compositionally biased region" description="Basic and acidic residues" evidence="1">
    <location>
        <begin position="737"/>
        <end position="749"/>
    </location>
</feature>
<feature type="region of interest" description="Disordered" evidence="1">
    <location>
        <begin position="384"/>
        <end position="405"/>
    </location>
</feature>
<dbReference type="SUPFAM" id="SSF47459">
    <property type="entry name" value="HLH, helix-loop-helix DNA-binding domain"/>
    <property type="match status" value="1"/>
</dbReference>
<feature type="region of interest" description="Disordered" evidence="1">
    <location>
        <begin position="1"/>
        <end position="285"/>
    </location>
</feature>
<feature type="compositionally biased region" description="Acidic residues" evidence="1">
    <location>
        <begin position="191"/>
        <end position="226"/>
    </location>
</feature>
<evidence type="ECO:0000313" key="3">
    <source>
        <dbReference type="Proteomes" id="UP001652741"/>
    </source>
</evidence>
<dbReference type="GeneID" id="106571565"/>
<feature type="compositionally biased region" description="Polar residues" evidence="1">
    <location>
        <begin position="46"/>
        <end position="79"/>
    </location>
</feature>
<dbReference type="AlphaFoldDB" id="A0A1S3MAN6"/>
<feature type="region of interest" description="Disordered" evidence="1">
    <location>
        <begin position="810"/>
        <end position="883"/>
    </location>
</feature>
<keyword evidence="3" id="KW-1185">Reference proteome</keyword>
<gene>
    <name evidence="4" type="primary">LOC106571565</name>
</gene>
<feature type="compositionally biased region" description="Basic and acidic residues" evidence="1">
    <location>
        <begin position="536"/>
        <end position="547"/>
    </location>
</feature>
<name>A0A1S3MAN6_SALSA</name>
<feature type="compositionally biased region" description="Polar residues" evidence="1">
    <location>
        <begin position="389"/>
        <end position="405"/>
    </location>
</feature>
<feature type="compositionally biased region" description="Low complexity" evidence="1">
    <location>
        <begin position="497"/>
        <end position="510"/>
    </location>
</feature>
<evidence type="ECO:0000313" key="4">
    <source>
        <dbReference type="RefSeq" id="XP_014000232.2"/>
    </source>
</evidence>
<evidence type="ECO:0000256" key="1">
    <source>
        <dbReference type="SAM" id="MobiDB-lite"/>
    </source>
</evidence>
<feature type="region of interest" description="Disordered" evidence="1">
    <location>
        <begin position="719"/>
        <end position="766"/>
    </location>
</feature>
<dbReference type="Proteomes" id="UP001652741">
    <property type="component" value="Chromosome ssa15"/>
</dbReference>
<feature type="region of interest" description="Disordered" evidence="1">
    <location>
        <begin position="896"/>
        <end position="957"/>
    </location>
</feature>
<dbReference type="InterPro" id="IPR011598">
    <property type="entry name" value="bHLH_dom"/>
</dbReference>
<sequence>MEGPDGVALPGGFTLIQLPKPGGTGGSPRLSKLIRTTAVGEAVAARTSQQGGSHLETKSSSGPAGGKTQKNQKGTSSPSPLALMEVKTETVQSEKLSYTPELNTNTPDSRLALSQKKQSLTQSKGLKSDLRSAKVNYSSPTEPNELTCDVGERGDVGEGSRPWSPESCQKDTKFSQFMTLRMHENGHPDFNVEDSDTDPGDSSDDSDSDSDEYAEEEEEEAGDIETVEERRLGVTVTQMRTAVKHTQQNSQDGETAPKEMRQREKREEQGSGSGEGRGRMNRTLSERLRRGEHQKLFTRLKQVLFMEKLDPKVSKLHLLSQALKEIRTLSVDSESLEEKKRMLTEIQSVYVKEMTYISGKPEELVKAKLKEIWEKKRALAAQRRADVPSTCQLSSPASTPSPNTLTVSQLSRASSLDQAGAARGSVKPVAAVLRTKSGKIILPASIPAGGAVYTMKVMKKPTVTSLSTTTNATSAAKEAVEKESAEEKECTPRIIHPSQPLSQTPSPQCSASATDPKKKDQGRVSGEAEQFSDSPAEVRPEVGKEEPQAPVCNGSMEEETSIEKDNISTPTEKKSLNRKPTNQVFIDMKYPLVDSAPLNSAIWRPLEKPQAVGERDPGRWGLSLTKGEAAVLVKALSEHEGIVVGRNGKDSMVTPTRKDNLVQHNGKKSSVTLKGKDNLVQHNGKKSSVTLMGKDNLVQHNGKKSSVTLKGKDNLVQHNGKKSSVTLKGKGSSVTQKRKDSSELQKEQDSTTSQKETNSLVPQKENYSLITPTAKDGLVTSKENDCLLTQNGGGGLADGLEAPTVKRTRRPPRLDIKSPPTEHITTTPVATTEGSPANVTQATGSTRTPVSRPGGILVTNTGDGENQLTPQEPTRQGRTPKVGWVGVTTSPVVITGPGGSSAKVTPAAGSPVKRAASSPATRGRPPKVLKAGDSPSLAPGTRAGLSPVVKTDGRAAGQPELQLIALQQ</sequence>
<feature type="compositionally biased region" description="Basic and acidic residues" evidence="1">
    <location>
        <begin position="561"/>
        <end position="575"/>
    </location>
</feature>
<feature type="compositionally biased region" description="Basic and acidic residues" evidence="1">
    <location>
        <begin position="255"/>
        <end position="269"/>
    </location>
</feature>
<dbReference type="PROSITE" id="PS50888">
    <property type="entry name" value="BHLH"/>
    <property type="match status" value="1"/>
</dbReference>
<feature type="compositionally biased region" description="Polar residues" evidence="1">
    <location>
        <begin position="858"/>
        <end position="877"/>
    </location>
</feature>
<reference evidence="4" key="1">
    <citation type="submission" date="2025-08" db="UniProtKB">
        <authorList>
            <consortium name="RefSeq"/>
        </authorList>
    </citation>
    <scope>IDENTIFICATION</scope>
</reference>
<feature type="compositionally biased region" description="Polar residues" evidence="1">
    <location>
        <begin position="750"/>
        <end position="766"/>
    </location>
</feature>
<protein>
    <recommendedName>
        <fullName evidence="2">BHLH domain-containing protein</fullName>
    </recommendedName>
</protein>
<feature type="compositionally biased region" description="Polar residues" evidence="1">
    <location>
        <begin position="89"/>
        <end position="108"/>
    </location>
</feature>
<dbReference type="KEGG" id="sasa:106571565"/>
<organism evidence="3 4">
    <name type="scientific">Salmo salar</name>
    <name type="common">Atlantic salmon</name>
    <dbReference type="NCBI Taxonomy" id="8030"/>
    <lineage>
        <taxon>Eukaryota</taxon>
        <taxon>Metazoa</taxon>
        <taxon>Chordata</taxon>
        <taxon>Craniata</taxon>
        <taxon>Vertebrata</taxon>
        <taxon>Euteleostomi</taxon>
        <taxon>Actinopterygii</taxon>
        <taxon>Neopterygii</taxon>
        <taxon>Teleostei</taxon>
        <taxon>Protacanthopterygii</taxon>
        <taxon>Salmoniformes</taxon>
        <taxon>Salmonidae</taxon>
        <taxon>Salmoninae</taxon>
        <taxon>Salmo</taxon>
    </lineage>
</organism>
<accession>A0A1S3MAN6</accession>
<dbReference type="InterPro" id="IPR036638">
    <property type="entry name" value="HLH_DNA-bd_sf"/>
</dbReference>
<feature type="compositionally biased region" description="Polar residues" evidence="1">
    <location>
        <begin position="135"/>
        <end position="144"/>
    </location>
</feature>
<feature type="compositionally biased region" description="Polar residues" evidence="1">
    <location>
        <begin position="115"/>
        <end position="125"/>
    </location>
</feature>
<feature type="compositionally biased region" description="Basic and acidic residues" evidence="1">
    <location>
        <begin position="482"/>
        <end position="491"/>
    </location>
</feature>
<feature type="compositionally biased region" description="Polar residues" evidence="1">
    <location>
        <begin position="823"/>
        <end position="849"/>
    </location>
</feature>
<proteinExistence type="predicted"/>
<evidence type="ECO:0000259" key="2">
    <source>
        <dbReference type="PROSITE" id="PS50888"/>
    </source>
</evidence>
<feature type="compositionally biased region" description="Polar residues" evidence="1">
    <location>
        <begin position="235"/>
        <end position="253"/>
    </location>
</feature>
<feature type="region of interest" description="Disordered" evidence="1">
    <location>
        <begin position="482"/>
        <end position="580"/>
    </location>
</feature>
<dbReference type="GO" id="GO:0046983">
    <property type="term" value="F:protein dimerization activity"/>
    <property type="evidence" value="ECO:0007669"/>
    <property type="project" value="InterPro"/>
</dbReference>
<feature type="domain" description="BHLH" evidence="2">
    <location>
        <begin position="277"/>
        <end position="329"/>
    </location>
</feature>
<dbReference type="Gene3D" id="4.10.280.10">
    <property type="entry name" value="Helix-loop-helix DNA-binding domain"/>
    <property type="match status" value="1"/>
</dbReference>